<name>A0A0E9XIF6_ANGAN</name>
<proteinExistence type="predicted"/>
<evidence type="ECO:0000313" key="1">
    <source>
        <dbReference type="EMBL" id="JAI01469.1"/>
    </source>
</evidence>
<reference evidence="1" key="2">
    <citation type="journal article" date="2015" name="Fish Shellfish Immunol.">
        <title>Early steps in the European eel (Anguilla anguilla)-Vibrio vulnificus interaction in the gills: Role of the RtxA13 toxin.</title>
        <authorList>
            <person name="Callol A."/>
            <person name="Pajuelo D."/>
            <person name="Ebbesson L."/>
            <person name="Teles M."/>
            <person name="MacKenzie S."/>
            <person name="Amaro C."/>
        </authorList>
    </citation>
    <scope>NUCLEOTIDE SEQUENCE</scope>
</reference>
<sequence length="57" mass="6786">MPRVPLKGKFLQGFYEYLVNAECMVFPVARQCNVNINTSFLLFYFTIFQFQHFVLTN</sequence>
<protein>
    <submittedName>
        <fullName evidence="1">Uncharacterized protein</fullName>
    </submittedName>
</protein>
<dbReference type="EMBL" id="GBXM01007109">
    <property type="protein sequence ID" value="JAI01469.1"/>
    <property type="molecule type" value="Transcribed_RNA"/>
</dbReference>
<reference evidence="1" key="1">
    <citation type="submission" date="2014-11" db="EMBL/GenBank/DDBJ databases">
        <authorList>
            <person name="Amaro Gonzalez C."/>
        </authorList>
    </citation>
    <scope>NUCLEOTIDE SEQUENCE</scope>
</reference>
<organism evidence="1">
    <name type="scientific">Anguilla anguilla</name>
    <name type="common">European freshwater eel</name>
    <name type="synonym">Muraena anguilla</name>
    <dbReference type="NCBI Taxonomy" id="7936"/>
    <lineage>
        <taxon>Eukaryota</taxon>
        <taxon>Metazoa</taxon>
        <taxon>Chordata</taxon>
        <taxon>Craniata</taxon>
        <taxon>Vertebrata</taxon>
        <taxon>Euteleostomi</taxon>
        <taxon>Actinopterygii</taxon>
        <taxon>Neopterygii</taxon>
        <taxon>Teleostei</taxon>
        <taxon>Anguilliformes</taxon>
        <taxon>Anguillidae</taxon>
        <taxon>Anguilla</taxon>
    </lineage>
</organism>
<accession>A0A0E9XIF6</accession>
<dbReference type="AlphaFoldDB" id="A0A0E9XIF6"/>